<dbReference type="Gene3D" id="1.10.10.60">
    <property type="entry name" value="Homeodomain-like"/>
    <property type="match status" value="1"/>
</dbReference>
<dbReference type="RefSeq" id="WP_174479729.1">
    <property type="nucleotide sequence ID" value="NZ_CADFFX010000005.1"/>
</dbReference>
<gene>
    <name evidence="7" type="ORF">BG61_17545</name>
</gene>
<name>A0A069PLI6_9BURK</name>
<dbReference type="PROSITE" id="PS01081">
    <property type="entry name" value="HTH_TETR_1"/>
    <property type="match status" value="1"/>
</dbReference>
<keyword evidence="8" id="KW-1185">Reference proteome</keyword>
<dbReference type="Gene3D" id="1.10.357.10">
    <property type="entry name" value="Tetracycline Repressor, domain 2"/>
    <property type="match status" value="1"/>
</dbReference>
<dbReference type="SUPFAM" id="SSF46689">
    <property type="entry name" value="Homeodomain-like"/>
    <property type="match status" value="1"/>
</dbReference>
<feature type="domain" description="HTH tetR-type" evidence="6">
    <location>
        <begin position="20"/>
        <end position="80"/>
    </location>
</feature>
<dbReference type="InterPro" id="IPR009057">
    <property type="entry name" value="Homeodomain-like_sf"/>
</dbReference>
<dbReference type="STRING" id="60547.GCA_000751215_04121"/>
<sequence length="207" mass="22532">MAHLKSPSSEATRTRGRPRQFDIEVALGKAARVFRERGYHASSIADLTQAMELASGSVYKAFRDKRSVFVAAFDHEARVRAERFRRIMAATTSGRDRIRVALIFSAEASYGAEGRRGCLIVGTVAGLSTFDADIAKRATAALHRSETLMADLIRQGQADGSIHAGIESEVTARLMLCVLQGMRVIGKTGRTRAEMLAVANAAMKFLD</sequence>
<proteinExistence type="predicted"/>
<evidence type="ECO:0000256" key="4">
    <source>
        <dbReference type="ARBA" id="ARBA00023163"/>
    </source>
</evidence>
<keyword evidence="2" id="KW-0805">Transcription regulation</keyword>
<keyword evidence="1" id="KW-0678">Repressor</keyword>
<evidence type="ECO:0000259" key="6">
    <source>
        <dbReference type="PROSITE" id="PS50977"/>
    </source>
</evidence>
<dbReference type="Pfam" id="PF00440">
    <property type="entry name" value="TetR_N"/>
    <property type="match status" value="1"/>
</dbReference>
<dbReference type="AlphaFoldDB" id="A0A069PLI6"/>
<evidence type="ECO:0000256" key="3">
    <source>
        <dbReference type="ARBA" id="ARBA00023125"/>
    </source>
</evidence>
<dbReference type="EMBL" id="JFHC01000027">
    <property type="protein sequence ID" value="KDR41480.1"/>
    <property type="molecule type" value="Genomic_DNA"/>
</dbReference>
<dbReference type="PANTHER" id="PTHR47506:SF10">
    <property type="entry name" value="TRANSCRIPTIONAL REGULATORY PROTEIN"/>
    <property type="match status" value="1"/>
</dbReference>
<evidence type="ECO:0000256" key="1">
    <source>
        <dbReference type="ARBA" id="ARBA00022491"/>
    </source>
</evidence>
<accession>A0A069PLI6</accession>
<dbReference type="GO" id="GO:0003677">
    <property type="term" value="F:DNA binding"/>
    <property type="evidence" value="ECO:0007669"/>
    <property type="project" value="UniProtKB-UniRule"/>
</dbReference>
<reference evidence="7 8" key="1">
    <citation type="submission" date="2014-03" db="EMBL/GenBank/DDBJ databases">
        <title>Draft Genome Sequences of Four Burkholderia Strains.</title>
        <authorList>
            <person name="Liu X.Y."/>
            <person name="Li C.X."/>
            <person name="Xu J.H."/>
        </authorList>
    </citation>
    <scope>NUCLEOTIDE SEQUENCE [LARGE SCALE GENOMIC DNA]</scope>
    <source>
        <strain evidence="7 8">DSM 50014</strain>
    </source>
</reference>
<dbReference type="InterPro" id="IPR036271">
    <property type="entry name" value="Tet_transcr_reg_TetR-rel_C_sf"/>
</dbReference>
<evidence type="ECO:0000313" key="7">
    <source>
        <dbReference type="EMBL" id="KDR41480.1"/>
    </source>
</evidence>
<dbReference type="InterPro" id="IPR001647">
    <property type="entry name" value="HTH_TetR"/>
</dbReference>
<comment type="caution">
    <text evidence="7">The sequence shown here is derived from an EMBL/GenBank/DDBJ whole genome shotgun (WGS) entry which is preliminary data.</text>
</comment>
<protein>
    <submittedName>
        <fullName evidence="7">Transcriptional regulator</fullName>
    </submittedName>
</protein>
<keyword evidence="3 5" id="KW-0238">DNA-binding</keyword>
<evidence type="ECO:0000313" key="8">
    <source>
        <dbReference type="Proteomes" id="UP000027466"/>
    </source>
</evidence>
<dbReference type="SUPFAM" id="SSF48498">
    <property type="entry name" value="Tetracyclin repressor-like, C-terminal domain"/>
    <property type="match status" value="1"/>
</dbReference>
<keyword evidence="4" id="KW-0804">Transcription</keyword>
<feature type="DNA-binding region" description="H-T-H motif" evidence="5">
    <location>
        <begin position="43"/>
        <end position="62"/>
    </location>
</feature>
<evidence type="ECO:0000256" key="2">
    <source>
        <dbReference type="ARBA" id="ARBA00023015"/>
    </source>
</evidence>
<evidence type="ECO:0000256" key="5">
    <source>
        <dbReference type="PROSITE-ProRule" id="PRU00335"/>
    </source>
</evidence>
<dbReference type="Proteomes" id="UP000027466">
    <property type="component" value="Unassembled WGS sequence"/>
</dbReference>
<dbReference type="InterPro" id="IPR023772">
    <property type="entry name" value="DNA-bd_HTH_TetR-type_CS"/>
</dbReference>
<dbReference type="PANTHER" id="PTHR47506">
    <property type="entry name" value="TRANSCRIPTIONAL REGULATORY PROTEIN"/>
    <property type="match status" value="1"/>
</dbReference>
<organism evidence="7 8">
    <name type="scientific">Caballeronia glathei</name>
    <dbReference type="NCBI Taxonomy" id="60547"/>
    <lineage>
        <taxon>Bacteria</taxon>
        <taxon>Pseudomonadati</taxon>
        <taxon>Pseudomonadota</taxon>
        <taxon>Betaproteobacteria</taxon>
        <taxon>Burkholderiales</taxon>
        <taxon>Burkholderiaceae</taxon>
        <taxon>Caballeronia</taxon>
    </lineage>
</organism>
<dbReference type="PROSITE" id="PS50977">
    <property type="entry name" value="HTH_TETR_2"/>
    <property type="match status" value="1"/>
</dbReference>